<dbReference type="PANTHER" id="PTHR11319">
    <property type="entry name" value="G PROTEIN-COUPLED RECEPTOR-RELATED"/>
    <property type="match status" value="1"/>
</dbReference>
<dbReference type="SUPFAM" id="SSF51126">
    <property type="entry name" value="Pectin lyase-like"/>
    <property type="match status" value="4"/>
</dbReference>
<feature type="non-terminal residue" evidence="1">
    <location>
        <position position="4032"/>
    </location>
</feature>
<gene>
    <name evidence="1" type="ORF">EZS28_006082</name>
</gene>
<dbReference type="EMBL" id="SNRW01000967">
    <property type="protein sequence ID" value="KAA6398391.1"/>
    <property type="molecule type" value="Genomic_DNA"/>
</dbReference>
<evidence type="ECO:0000313" key="1">
    <source>
        <dbReference type="EMBL" id="KAA6398391.1"/>
    </source>
</evidence>
<dbReference type="InterPro" id="IPR006626">
    <property type="entry name" value="PbH1"/>
</dbReference>
<organism evidence="1 2">
    <name type="scientific">Streblomastix strix</name>
    <dbReference type="NCBI Taxonomy" id="222440"/>
    <lineage>
        <taxon>Eukaryota</taxon>
        <taxon>Metamonada</taxon>
        <taxon>Preaxostyla</taxon>
        <taxon>Oxymonadida</taxon>
        <taxon>Streblomastigidae</taxon>
        <taxon>Streblomastix</taxon>
    </lineage>
</organism>
<protein>
    <submittedName>
        <fullName evidence="1">Uncharacterized protein</fullName>
    </submittedName>
</protein>
<dbReference type="OrthoDB" id="432246at2759"/>
<accession>A0A5J4WU20</accession>
<dbReference type="Proteomes" id="UP000324800">
    <property type="component" value="Unassembled WGS sequence"/>
</dbReference>
<dbReference type="PANTHER" id="PTHR11319:SF35">
    <property type="entry name" value="OUTER MEMBRANE PROTEIN PMPC-RELATED"/>
    <property type="match status" value="1"/>
</dbReference>
<sequence length="4032" mass="433893">MIIDGQCKFTECNSSEYGGGIRVNIFDLDSQLILEDAVKFEDCTSTWGGGILISVYGGKINILNQCLFKECKSISGNGGGILSDINDGTVYIEDTTFYSCSCTQPGNGGGIALIQGLYSMILITNSSFINCKTILNSSDQSYGWGGAIRISTSIIGENLNESNFLMRDLVFIGCSAVNSVGNNIHIDSINTSATGEAIKNGNLITVKDLSNPSNIISDLYTSPSYAYDYIGINQSIETNNPGTTDLDLHNPLFEQSFTSNVPNPTYIDSINGNNIKFCGGIQTMCKTIKYSIDRDPNPLSENPPPDTSYSIILTSNTELDTNIQINSTTLLNGKVIIQSEGYSHEAEEDTYNKQSISTSSFSDSLFTISETGDLSLLGLHFDNLNPSSTNALISITSSDKTQQPKITIIDCEFNQDSSSYSRVCRINNIVIIESTFSNIHRSGTGNGPAINSQLQTGSQLLIKDSEFIQCKSYDSNGGAIYLNIDNGGQATISNSSFSNCEASDGGGMYIQLHTKNSILELASLSFENCSGVYGGGLLVITYDGGYLSITGLTSFQNCVSNYSGGGFQLQIQGGNVAFSSTDQIIFDNCKSKFGGGLIVFAEDDGQLSISSSILFNNCKSNNIDEKVYGGGIYLKSNGSESSILITGQIEFDNCSSTYAGGGMYIIINNKSIVEINQLTFKDCSASFGGGLDVHVFEGQLTINGLTSFQNCESNQSGGGCYIEIQGGNVNIISTDQIIFNNCESKNGGGLIVFAEDDGQLSISSSILFNNCKCNNIDDYGYAGGFDVLCNGSESSILITGQIEFDNCSSTQGGGGMYLRIYNQSTANLNKISFKDCSAKVGGGICSIIDNGQLSITGSTSFQNCESNQSGGGLYLQIQGGNVNFSSTDYIIFDNCSGKSGGGIYLSIYNGGQINVQDQSFFTECKSISNNGGGINTYLQYGTINIENATFDSCASTQPGDGGALCLFQDPNSIISITNSSFINCKTISNSSDQSYGWGGAIRISTSIIGENLNESNFLMRDLIFSGCSAVNSIGNNIHIMSDNTLATGEAIKNGNLITVKDLSNPSNIISDLYTSLQYAYDYMGINQSIQTSNPGTTDLDLHNPLFEQSFTSNVPNPTYIDSINGKDIKFCGQQSSMCQTIKYAIDRNPTPLSGIPPPDTNYSIILTSNTELDNNIQINSMTLNTGNVIIQSEGYSPEADEDIYNKQSISTSSFSNSLFTISDVGHLSLLGLHFDNLNPSSSTPLISLRNDDNNLIPVLSIIDCEFNQDQTPDPIPNLSHSIISINGGQMSIIRTKIQNYKLRNENSIIMIKSDQIQSSQYYRKNEIEIISSQFIDIEQNEGSGGSGIKGILNSLSKIIIKDLSKFERCISSQPGNGGAISLIQMNKDGKIEICNTSFIDCQTISGTSSSTQLFGWGGGIYIKTQIVGSDLSSTNLILRSLIFRSCQAIQNIGNNIHIESIDTYITGEAIEINNLLQVNETINLYYNNSYQQDYMGIDESDVGDGTIINNNIPLFSRSQLLIKDSEFIQCESYDSNGGAIYLYIANGGQATISNSSFDQCEANDGGGIYSSVSSLNSKLELESIIFENCKGGGVNLIIDTGGKVSISNSSFSNCEANQGGGIRIDMQNYSTYLELTNLSFENCSASDGGGLTIFAQDGPKFSINGKTTFKNCSSITDGGGFNTKCNNTGEQINMTGQLEYEKCPSNRGGGMYVICRAYAIIVFNITGQSLFKNCTSEKGGGIYSNFNNLGTMLSNNISFNDCTALSGGGIFLEIDNGTFKIDDATFDRCTCTQPGNGGGIALIQGTQSIISITNSPFINCKTISNSSEQSFGWGGAINIQFNMTAENLNESNFLMRDLTFSGCETVNSIGNNIHIQSDNIHSTGESIKNGNLLTVKDLSNPPNIISDLYTSLQYAYDYMGINQSIQTSNPGTTDLDLHNPLFEQSFTSNVPNPTYIDSINGKDIKFCGQQSSMCQTIKYAINRNPTPLSGIPPPDTNYTIIMTSNTELDTDIQINSTTLLNGNIIIQSEGYSPEAGNDIYIKRLISTSSFNSSLFTISETGDLSLLGLHFDNLNPPSTNPLISITSSDKTQQPKITIIDCEFNQDSSSYPSSILSHSIISINGGQMRSGGSGIKGILNSLSKIIIKDLSKFERCICSQPGNGGAISLIQMNKDGKIEISNTSFIDCQTISGTSSSTQLFGWGGGIYIKTQIVGSDLSSTNMIIRSLIFRSCQAIQNIGNNIHIRSPNTVGTGEAIEQQNLITVNETINLYYNNSYQQDYMGIDESKVGDGTIINNNIPLFSSLFLRYQDTYYVNADSGTNKANCGSIITISNSSFDQCEANDGGAIYLNINNEGLVTILNSTYDQCVANFGGAIYALIESGGKLTIGGQCNFTQCKYRTGGGIYCYISGIGSLLILEDGVKFVECQSNYYIRNCYGGGIYLEIHNQSTADINNISFKDCLANYGGGLYVNVSGGQFSIAGLSSFINCESNQSGGGFYLQIYNQSTVEINKLLFKDCTSEIGGGIYSIINNGGQISIKDQCLFIECKSTSSNGGGIYSDINDGTVNIEDITFDSCNCIQSGNGGGIALIQGSSSLISITNSSFINCKTISNSSYSRYGWGGAIFIQTQISAGNLNESNFLMRDLIFFGCSAVNSIGNNIHIQSSNTLATGKAIKNGSLLTVNETTNLINQIEIIQSTFSNIQLSGDEYGAAINANLLTGSQLLIDGSEFIECKGSSQGGAIYLNINNEGQVTISNSSFNQCESGYGGGIFVQVESGGKIIIEGLCKFIECNSSEYGGGGIIVQISDLNSQFTLDDGVKFEDCTSAWGGGACIYIYGYGTIIINKVQFNNCNAYREGGGIFVSGFEQMKQIFNRTEFTNCEAYADGGGIEAWIYSENSILELIDVQFQNCTSGSQGGGLFVAVHSNATLLISQICLFKNCSTETGGGMYLSISQGGQINVKYQCLFTECKSISNNGGGINTYLQYGTINIENATFDSCASTQPGDGGALCLFQHPNSIISITNSSFINCKTISNPSDQNYGWGGAIRISTSIIGENLNESNFLMRDLIFIGCSAVNSIGNNIHIESINTLATGEAIKNGNLITIKDLFNPSNIISDLYTSLSYAYDYMGINQSIQTSNPGTINLDLHNPLFEQSFTSNVPNPTYISSINGKDIKFCGQLQIMCKTIKYAINRNPTPLSGIPPPDINYSIILTSNTELDIDIQITSTTLLNGNVIIQSEGYSPEAEEDTYTKQSILTSTFSNSLFTISETGDLSFLGLHFNNLYPSSTKQLISISTDSDDKPQLFINYCIFEQNTDVQIYHSLIELNGGMMIIQKTLFQNYVLLNDKSLINLKSDKASTVIISGTSFISNKQTGNGNGSSVNAQLNGISQLIIKDGCSFTSCSSNGSGGVIYAVLNSGTTGGIFIEGTTKTMFNSCTATDKGGAIYLDIGIGAENLIDLSGTSYSNNNEALYGKSLFIHGRDSLRSVIGIGSSSRIKIGGKETENDYKNLMGYDGSDINLAIPLYFVYNEVDSSIYHVNNRNESYNIGSGYDNVYCGHLEWPCQSINQCISRNDGKFIVSAGTLSLTKITININNNSKSGFVIRGSNVCNEININDCSMRMFSNELDYYISTGLVQLSNGKLNINNLDVKDVIISEYSVIKVDEGTQIGTEIGIGEVNIIGSKFENIWKTGGGNGSVIEGYLNNNNGKMSLKMIDEISNIFNSCKVDIENGVGGAIYLKISNGGETKYDLSGTSYSQCSALYGKSLFIDAYDLKLSLQGSIDGSILGRLIDINEKSDIKQLMGYDNDNREVAIPLMYIWNSVLESVYHVSNNDYDSNPKGIDNIGCGDLKWPCLTIDYGILQSGRSGDKKFSVRAGTLTIKKITFCINNSADVGYIIEGISSSNGITINNCKMIMSIDSTSIYKGLVDLSKGNLNLINLEIKDIIVSGYSMIRVNSGSGIVSISQSNFENIQRIESNGKGGVIQGNISINNGKIRIGGCIYLDIGIGAENLIDLSGTSYSNNNEALYGKQEEGME</sequence>
<proteinExistence type="predicted"/>
<dbReference type="InterPro" id="IPR011050">
    <property type="entry name" value="Pectin_lyase_fold/virulence"/>
</dbReference>
<dbReference type="SMART" id="SM00710">
    <property type="entry name" value="PbH1"/>
    <property type="match status" value="23"/>
</dbReference>
<comment type="caution">
    <text evidence="1">The sequence shown here is derived from an EMBL/GenBank/DDBJ whole genome shotgun (WGS) entry which is preliminary data.</text>
</comment>
<name>A0A5J4WU20_9EUKA</name>
<evidence type="ECO:0000313" key="2">
    <source>
        <dbReference type="Proteomes" id="UP000324800"/>
    </source>
</evidence>
<reference evidence="1 2" key="1">
    <citation type="submission" date="2019-03" db="EMBL/GenBank/DDBJ databases">
        <title>Single cell metagenomics reveals metabolic interactions within the superorganism composed of flagellate Streblomastix strix and complex community of Bacteroidetes bacteria on its surface.</title>
        <authorList>
            <person name="Treitli S.C."/>
            <person name="Kolisko M."/>
            <person name="Husnik F."/>
            <person name="Keeling P."/>
            <person name="Hampl V."/>
        </authorList>
    </citation>
    <scope>NUCLEOTIDE SEQUENCE [LARGE SCALE GENOMIC DNA]</scope>
    <source>
        <strain evidence="1">ST1C</strain>
    </source>
</reference>